<accession>A0A1Y2EUP8</accession>
<keyword evidence="2" id="KW-1185">Reference proteome</keyword>
<dbReference type="AlphaFoldDB" id="A0A1Y2EUP8"/>
<sequence>MSPPPSQCGPFASLFLPDSGPASLAGHGQGTRGLAWEVWPLSRRSKSVKSNRDAGSCMQLPHSEGLRLARGGDFAFTTLENRILSRRDFSLPYASRKLISDRRGLLWGNTSGNPPFEGC</sequence>
<dbReference type="EMBL" id="MCGR01000039">
    <property type="protein sequence ID" value="ORY74994.1"/>
    <property type="molecule type" value="Genomic_DNA"/>
</dbReference>
<dbReference type="InParanoid" id="A0A1Y2EUP8"/>
<gene>
    <name evidence="1" type="ORF">BCR35DRAFT_129840</name>
</gene>
<name>A0A1Y2EUP8_9BASI</name>
<evidence type="ECO:0000313" key="2">
    <source>
        <dbReference type="Proteomes" id="UP000193467"/>
    </source>
</evidence>
<reference evidence="1 2" key="1">
    <citation type="submission" date="2016-07" db="EMBL/GenBank/DDBJ databases">
        <title>Pervasive Adenine N6-methylation of Active Genes in Fungi.</title>
        <authorList>
            <consortium name="DOE Joint Genome Institute"/>
            <person name="Mondo S.J."/>
            <person name="Dannebaum R.O."/>
            <person name="Kuo R.C."/>
            <person name="Labutti K."/>
            <person name="Haridas S."/>
            <person name="Kuo A."/>
            <person name="Salamov A."/>
            <person name="Ahrendt S.R."/>
            <person name="Lipzen A."/>
            <person name="Sullivan W."/>
            <person name="Andreopoulos W.B."/>
            <person name="Clum A."/>
            <person name="Lindquist E."/>
            <person name="Daum C."/>
            <person name="Ramamoorthy G.K."/>
            <person name="Gryganskyi A."/>
            <person name="Culley D."/>
            <person name="Magnuson J.K."/>
            <person name="James T.Y."/>
            <person name="O'Malley M.A."/>
            <person name="Stajich J.E."/>
            <person name="Spatafora J.W."/>
            <person name="Visel A."/>
            <person name="Grigoriev I.V."/>
        </authorList>
    </citation>
    <scope>NUCLEOTIDE SEQUENCE [LARGE SCALE GENOMIC DNA]</scope>
    <source>
        <strain evidence="1 2">62-1032</strain>
    </source>
</reference>
<comment type="caution">
    <text evidence="1">The sequence shown here is derived from an EMBL/GenBank/DDBJ whole genome shotgun (WGS) entry which is preliminary data.</text>
</comment>
<protein>
    <submittedName>
        <fullName evidence="1">Uncharacterized protein</fullName>
    </submittedName>
</protein>
<organism evidence="1 2">
    <name type="scientific">Leucosporidium creatinivorum</name>
    <dbReference type="NCBI Taxonomy" id="106004"/>
    <lineage>
        <taxon>Eukaryota</taxon>
        <taxon>Fungi</taxon>
        <taxon>Dikarya</taxon>
        <taxon>Basidiomycota</taxon>
        <taxon>Pucciniomycotina</taxon>
        <taxon>Microbotryomycetes</taxon>
        <taxon>Leucosporidiales</taxon>
        <taxon>Leucosporidium</taxon>
    </lineage>
</organism>
<dbReference type="Proteomes" id="UP000193467">
    <property type="component" value="Unassembled WGS sequence"/>
</dbReference>
<proteinExistence type="predicted"/>
<evidence type="ECO:0000313" key="1">
    <source>
        <dbReference type="EMBL" id="ORY74994.1"/>
    </source>
</evidence>